<dbReference type="Proteomes" id="UP000588051">
    <property type="component" value="Unassembled WGS sequence"/>
</dbReference>
<gene>
    <name evidence="1" type="ORF">HV832_17065</name>
</gene>
<name>A0A850QPB1_9BURK</name>
<comment type="caution">
    <text evidence="1">The sequence shown here is derived from an EMBL/GenBank/DDBJ whole genome shotgun (WGS) entry which is preliminary data.</text>
</comment>
<organism evidence="1 2">
    <name type="scientific">Undibacterium oligocarboniphilum</name>
    <dbReference type="NCBI Taxonomy" id="666702"/>
    <lineage>
        <taxon>Bacteria</taxon>
        <taxon>Pseudomonadati</taxon>
        <taxon>Pseudomonadota</taxon>
        <taxon>Betaproteobacteria</taxon>
        <taxon>Burkholderiales</taxon>
        <taxon>Oxalobacteraceae</taxon>
        <taxon>Undibacterium</taxon>
    </lineage>
</organism>
<dbReference type="AlphaFoldDB" id="A0A850QPB1"/>
<dbReference type="RefSeq" id="WP_176805252.1">
    <property type="nucleotide sequence ID" value="NZ_JABXYJ010000023.1"/>
</dbReference>
<accession>A0A850QPB1</accession>
<sequence>MSSTTFALLSFDYEAITRGILASGGQALYDLNKPAIAAAYLDGLDFETFFDFHEDYGFTVDGLDRVSSDGDRNILFTALHSGIDEEAWAPRHIRISDDNAR</sequence>
<dbReference type="EMBL" id="JABXYJ010000023">
    <property type="protein sequence ID" value="NVO79525.1"/>
    <property type="molecule type" value="Genomic_DNA"/>
</dbReference>
<protein>
    <submittedName>
        <fullName evidence="1">Uncharacterized protein</fullName>
    </submittedName>
</protein>
<evidence type="ECO:0000313" key="1">
    <source>
        <dbReference type="EMBL" id="NVO79525.1"/>
    </source>
</evidence>
<proteinExistence type="predicted"/>
<evidence type="ECO:0000313" key="2">
    <source>
        <dbReference type="Proteomes" id="UP000588051"/>
    </source>
</evidence>
<keyword evidence="2" id="KW-1185">Reference proteome</keyword>
<feature type="non-terminal residue" evidence="1">
    <location>
        <position position="101"/>
    </location>
</feature>
<reference evidence="1 2" key="1">
    <citation type="submission" date="2020-06" db="EMBL/GenBank/DDBJ databases">
        <authorList>
            <person name="Qiu C."/>
            <person name="Liu Z."/>
        </authorList>
    </citation>
    <scope>NUCLEOTIDE SEQUENCE [LARGE SCALE GENOMIC DNA]</scope>
    <source>
        <strain evidence="1 2">EM 1</strain>
    </source>
</reference>